<proteinExistence type="predicted"/>
<name>A0A7C1I4T0_9CREN</name>
<evidence type="ECO:0000313" key="1">
    <source>
        <dbReference type="EMBL" id="HDS11105.1"/>
    </source>
</evidence>
<gene>
    <name evidence="1" type="ORF">ENO04_05800</name>
</gene>
<dbReference type="InterPro" id="IPR011053">
    <property type="entry name" value="Single_hybrid_motif"/>
</dbReference>
<dbReference type="AlphaFoldDB" id="A0A7C1I4T0"/>
<dbReference type="Pfam" id="PF09891">
    <property type="entry name" value="DUF2118"/>
    <property type="match status" value="1"/>
</dbReference>
<dbReference type="SUPFAM" id="SSF51230">
    <property type="entry name" value="Single hybrid motif"/>
    <property type="match status" value="1"/>
</dbReference>
<sequence>MHRDTQGTCHLHCQEGKIVLVTKCYLARSVETIDCYINQEESSKEGLKQIPCEEILTKYSELIDESRLKVKENMLIVSNHECFFSKKEEEIKTICREGHKVFFLVKPGEKISVGKTIGFIYSGKRMIRKIKAQDNGIVIAIIQSPFTRPEKTCVLLKTLEVEEHGREH</sequence>
<dbReference type="InterPro" id="IPR019217">
    <property type="entry name" value="DUF2118"/>
</dbReference>
<comment type="caution">
    <text evidence="1">The sequence shown here is derived from an EMBL/GenBank/DDBJ whole genome shotgun (WGS) entry which is preliminary data.</text>
</comment>
<protein>
    <submittedName>
        <fullName evidence="1">DUF2118 domain-containing protein</fullName>
    </submittedName>
</protein>
<organism evidence="1">
    <name type="scientific">Fervidicoccus fontis</name>
    <dbReference type="NCBI Taxonomy" id="683846"/>
    <lineage>
        <taxon>Archaea</taxon>
        <taxon>Thermoproteota</taxon>
        <taxon>Thermoprotei</taxon>
        <taxon>Fervidicoccales</taxon>
        <taxon>Fervidicoccaceae</taxon>
        <taxon>Fervidicoccus</taxon>
    </lineage>
</organism>
<accession>A0A7C1I4T0</accession>
<dbReference type="EMBL" id="DSDY01000172">
    <property type="protein sequence ID" value="HDS11105.1"/>
    <property type="molecule type" value="Genomic_DNA"/>
</dbReference>
<reference evidence="1" key="1">
    <citation type="journal article" date="2020" name="mSystems">
        <title>Genome- and Community-Level Interaction Insights into Carbon Utilization and Element Cycling Functions of Hydrothermarchaeota in Hydrothermal Sediment.</title>
        <authorList>
            <person name="Zhou Z."/>
            <person name="Liu Y."/>
            <person name="Xu W."/>
            <person name="Pan J."/>
            <person name="Luo Z.H."/>
            <person name="Li M."/>
        </authorList>
    </citation>
    <scope>NUCLEOTIDE SEQUENCE [LARGE SCALE GENOMIC DNA]</scope>
    <source>
        <strain evidence="1">SpSt-123</strain>
    </source>
</reference>
<dbReference type="Gene3D" id="2.40.50.100">
    <property type="match status" value="1"/>
</dbReference>